<dbReference type="Proteomes" id="UP001216907">
    <property type="component" value="Unassembled WGS sequence"/>
</dbReference>
<dbReference type="Pfam" id="PF02630">
    <property type="entry name" value="SCO1-SenC"/>
    <property type="match status" value="1"/>
</dbReference>
<dbReference type="RefSeq" id="WP_277858774.1">
    <property type="nucleotide sequence ID" value="NZ_JARRAG010000001.1"/>
</dbReference>
<sequence>MNHFGERLRFREAFLDGRALIVNMMFTVCKGTCPGASAALRGLREALGPVFGERLTIVSITLEPRDDSPAALQRCATIYGAGRRRPELCDWQFVTGRPASVERLRRSLGFYDLDPRIDADVTQHGELLLFGNSTSDRWSALPASLRPALLIETIRRVSGFTFEQRYGIRA</sequence>
<gene>
    <name evidence="2" type="ORF">PZE19_01290</name>
</gene>
<name>A0ABT6F4T2_9BACT</name>
<evidence type="ECO:0000313" key="2">
    <source>
        <dbReference type="EMBL" id="MDG3002410.1"/>
    </source>
</evidence>
<dbReference type="InterPro" id="IPR036249">
    <property type="entry name" value="Thioredoxin-like_sf"/>
</dbReference>
<comment type="similarity">
    <text evidence="1">Belongs to the SCO1/2 family.</text>
</comment>
<dbReference type="Gene3D" id="3.40.30.10">
    <property type="entry name" value="Glutaredoxin"/>
    <property type="match status" value="1"/>
</dbReference>
<comment type="caution">
    <text evidence="2">The sequence shown here is derived from an EMBL/GenBank/DDBJ whole genome shotgun (WGS) entry which is preliminary data.</text>
</comment>
<proteinExistence type="inferred from homology"/>
<dbReference type="SUPFAM" id="SSF52833">
    <property type="entry name" value="Thioredoxin-like"/>
    <property type="match status" value="1"/>
</dbReference>
<accession>A0ABT6F4T2</accession>
<evidence type="ECO:0000313" key="3">
    <source>
        <dbReference type="Proteomes" id="UP001216907"/>
    </source>
</evidence>
<dbReference type="CDD" id="cd02968">
    <property type="entry name" value="SCO"/>
    <property type="match status" value="1"/>
</dbReference>
<evidence type="ECO:0000256" key="1">
    <source>
        <dbReference type="ARBA" id="ARBA00010996"/>
    </source>
</evidence>
<dbReference type="InterPro" id="IPR003782">
    <property type="entry name" value="SCO1/SenC"/>
</dbReference>
<protein>
    <submittedName>
        <fullName evidence="2">SCO family protein</fullName>
    </submittedName>
</protein>
<reference evidence="2 3" key="1">
    <citation type="submission" date="2023-03" db="EMBL/GenBank/DDBJ databases">
        <title>Paludisphaera mucosa sp. nov. a novel planctomycete from northern fen.</title>
        <authorList>
            <person name="Ivanova A."/>
        </authorList>
    </citation>
    <scope>NUCLEOTIDE SEQUENCE [LARGE SCALE GENOMIC DNA]</scope>
    <source>
        <strain evidence="2 3">Pla2</strain>
    </source>
</reference>
<organism evidence="2 3">
    <name type="scientific">Paludisphaera mucosa</name>
    <dbReference type="NCBI Taxonomy" id="3030827"/>
    <lineage>
        <taxon>Bacteria</taxon>
        <taxon>Pseudomonadati</taxon>
        <taxon>Planctomycetota</taxon>
        <taxon>Planctomycetia</taxon>
        <taxon>Isosphaerales</taxon>
        <taxon>Isosphaeraceae</taxon>
        <taxon>Paludisphaera</taxon>
    </lineage>
</organism>
<dbReference type="EMBL" id="JARRAG010000001">
    <property type="protein sequence ID" value="MDG3002410.1"/>
    <property type="molecule type" value="Genomic_DNA"/>
</dbReference>
<keyword evidence="3" id="KW-1185">Reference proteome</keyword>